<organism evidence="4 5">
    <name type="scientific">Marinicauda salina</name>
    <dbReference type="NCBI Taxonomy" id="2135793"/>
    <lineage>
        <taxon>Bacteria</taxon>
        <taxon>Pseudomonadati</taxon>
        <taxon>Pseudomonadota</taxon>
        <taxon>Alphaproteobacteria</taxon>
        <taxon>Maricaulales</taxon>
        <taxon>Maricaulaceae</taxon>
        <taxon>Marinicauda</taxon>
    </lineage>
</organism>
<feature type="domain" description="Amidohydrolase-related" evidence="2">
    <location>
        <begin position="281"/>
        <end position="415"/>
    </location>
</feature>
<dbReference type="InterPro" id="IPR050138">
    <property type="entry name" value="DHOase/Allantoinase_Hydrolase"/>
</dbReference>
<dbReference type="PANTHER" id="PTHR43668:SF2">
    <property type="entry name" value="ALLANTOINASE"/>
    <property type="match status" value="1"/>
</dbReference>
<keyword evidence="4" id="KW-0378">Hydrolase</keyword>
<protein>
    <submittedName>
        <fullName evidence="4">Dihydroorotase</fullName>
        <ecNumber evidence="4">3.5.2.3</ecNumber>
    </submittedName>
</protein>
<dbReference type="PANTHER" id="PTHR43668">
    <property type="entry name" value="ALLANTOINASE"/>
    <property type="match status" value="1"/>
</dbReference>
<dbReference type="Gene3D" id="3.20.20.140">
    <property type="entry name" value="Metal-dependent hydrolases"/>
    <property type="match status" value="1"/>
</dbReference>
<evidence type="ECO:0000259" key="2">
    <source>
        <dbReference type="Pfam" id="PF01979"/>
    </source>
</evidence>
<dbReference type="Pfam" id="PF12890">
    <property type="entry name" value="DHOase"/>
    <property type="match status" value="1"/>
</dbReference>
<dbReference type="GO" id="GO:0004038">
    <property type="term" value="F:allantoinase activity"/>
    <property type="evidence" value="ECO:0007669"/>
    <property type="project" value="TreeGrafter"/>
</dbReference>
<dbReference type="SUPFAM" id="SSF51556">
    <property type="entry name" value="Metallo-dependent hydrolases"/>
    <property type="match status" value="1"/>
</dbReference>
<comment type="caution">
    <text evidence="4">The sequence shown here is derived from an EMBL/GenBank/DDBJ whole genome shotgun (WGS) entry which is preliminary data.</text>
</comment>
<dbReference type="EC" id="3.5.2.3" evidence="4"/>
<dbReference type="Proteomes" id="UP000245168">
    <property type="component" value="Unassembled WGS sequence"/>
</dbReference>
<sequence>MSGVLIRDGRVIDPASGFDETADVRIADGVIVEIGAGLEAEAGEEIVDATGRVVAPALIDLRARACEPGDGAPESLDVTARAAAAGGIGTLVLAPDSGDGVRRPEDIELIEARSLALPVRVLAAGLAVDGAGLAEIGLMLRAGAAYVGDGGAPIADAGLARRALAYAGGFDAWASLRPEEASLATGSVAHESDMSVRLGLAVRPGVSEAIAARRDAALAELTGAQLIFDRVTTAAGLDQVRAARRQELEVAATAPVTHLMFNAVDAGGLDPRYRLDPPLRGQADREALIAAIADGTIDAVVSDHAPVPAEAKDQPFAEAAPGSANLEALLPALCALVAEGRLDLVDALRVVTSGPADILGLEQGRIAEGAPADILVFDPDAPNVYGKHGLVSRAPSAFEGRRLHGRVLHLFVEGAIILQSED</sequence>
<evidence type="ECO:0000256" key="1">
    <source>
        <dbReference type="ARBA" id="ARBA00022975"/>
    </source>
</evidence>
<dbReference type="InterPro" id="IPR024403">
    <property type="entry name" value="DHOase_cat"/>
</dbReference>
<dbReference type="Gene3D" id="2.30.40.10">
    <property type="entry name" value="Urease, subunit C, domain 1"/>
    <property type="match status" value="1"/>
</dbReference>
<proteinExistence type="predicted"/>
<dbReference type="RefSeq" id="WP_109253625.1">
    <property type="nucleotide sequence ID" value="NZ_QEXV01000006.1"/>
</dbReference>
<dbReference type="InterPro" id="IPR032466">
    <property type="entry name" value="Metal_Hydrolase"/>
</dbReference>
<dbReference type="OrthoDB" id="9803027at2"/>
<keyword evidence="1" id="KW-0665">Pyrimidine biosynthesis</keyword>
<feature type="domain" description="Dihydroorotase catalytic" evidence="3">
    <location>
        <begin position="51"/>
        <end position="225"/>
    </location>
</feature>
<keyword evidence="5" id="KW-1185">Reference proteome</keyword>
<dbReference type="AlphaFoldDB" id="A0A2U2BR34"/>
<gene>
    <name evidence="4" type="ORF">DDZ18_11885</name>
</gene>
<reference evidence="5" key="1">
    <citation type="submission" date="2018-05" db="EMBL/GenBank/DDBJ databases">
        <authorList>
            <person name="Liu B.-T."/>
        </authorList>
    </citation>
    <scope>NUCLEOTIDE SEQUENCE [LARGE SCALE GENOMIC DNA]</scope>
    <source>
        <strain evidence="5">WD6-1</strain>
    </source>
</reference>
<dbReference type="SUPFAM" id="SSF51338">
    <property type="entry name" value="Composite domain of metallo-dependent hydrolases"/>
    <property type="match status" value="1"/>
</dbReference>
<dbReference type="EMBL" id="QEXV01000006">
    <property type="protein sequence ID" value="PWE16470.1"/>
    <property type="molecule type" value="Genomic_DNA"/>
</dbReference>
<dbReference type="GO" id="GO:0005737">
    <property type="term" value="C:cytoplasm"/>
    <property type="evidence" value="ECO:0007669"/>
    <property type="project" value="TreeGrafter"/>
</dbReference>
<evidence type="ECO:0000313" key="5">
    <source>
        <dbReference type="Proteomes" id="UP000245168"/>
    </source>
</evidence>
<dbReference type="InterPro" id="IPR006680">
    <property type="entry name" value="Amidohydro-rel"/>
</dbReference>
<evidence type="ECO:0000259" key="3">
    <source>
        <dbReference type="Pfam" id="PF12890"/>
    </source>
</evidence>
<accession>A0A2U2BR34</accession>
<dbReference type="InterPro" id="IPR011059">
    <property type="entry name" value="Metal-dep_hydrolase_composite"/>
</dbReference>
<name>A0A2U2BR34_9PROT</name>
<dbReference type="Pfam" id="PF01979">
    <property type="entry name" value="Amidohydro_1"/>
    <property type="match status" value="1"/>
</dbReference>
<dbReference type="GO" id="GO:0004151">
    <property type="term" value="F:dihydroorotase activity"/>
    <property type="evidence" value="ECO:0007669"/>
    <property type="project" value="UniProtKB-EC"/>
</dbReference>
<dbReference type="GO" id="GO:0006145">
    <property type="term" value="P:purine nucleobase catabolic process"/>
    <property type="evidence" value="ECO:0007669"/>
    <property type="project" value="TreeGrafter"/>
</dbReference>
<evidence type="ECO:0000313" key="4">
    <source>
        <dbReference type="EMBL" id="PWE16470.1"/>
    </source>
</evidence>